<feature type="non-terminal residue" evidence="1">
    <location>
        <position position="105"/>
    </location>
</feature>
<gene>
    <name evidence="1" type="ORF">GBAR_LOCUS28932</name>
</gene>
<keyword evidence="2" id="KW-1185">Reference proteome</keyword>
<sequence length="105" mass="11846">MFVKIFFIEMETSFCQGVVVAQCIVYWSADVPLFKCFFAVLAEVVAAEKPSTTQEPENERSSFLSARLRRQLKNKRMLISKNDIELSNAIGQGQSGLVYRACLTT</sequence>
<accession>A0AA35TRL4</accession>
<reference evidence="1" key="1">
    <citation type="submission" date="2023-03" db="EMBL/GenBank/DDBJ databases">
        <authorList>
            <person name="Steffen K."/>
            <person name="Cardenas P."/>
        </authorList>
    </citation>
    <scope>NUCLEOTIDE SEQUENCE</scope>
</reference>
<dbReference type="Proteomes" id="UP001174909">
    <property type="component" value="Unassembled WGS sequence"/>
</dbReference>
<protein>
    <submittedName>
        <fullName evidence="1">Uncharacterized protein</fullName>
    </submittedName>
</protein>
<comment type="caution">
    <text evidence="1">The sequence shown here is derived from an EMBL/GenBank/DDBJ whole genome shotgun (WGS) entry which is preliminary data.</text>
</comment>
<evidence type="ECO:0000313" key="1">
    <source>
        <dbReference type="EMBL" id="CAI8052874.1"/>
    </source>
</evidence>
<dbReference type="EMBL" id="CASHTH010004047">
    <property type="protein sequence ID" value="CAI8052874.1"/>
    <property type="molecule type" value="Genomic_DNA"/>
</dbReference>
<proteinExistence type="predicted"/>
<organism evidence="1 2">
    <name type="scientific">Geodia barretti</name>
    <name type="common">Barrett's horny sponge</name>
    <dbReference type="NCBI Taxonomy" id="519541"/>
    <lineage>
        <taxon>Eukaryota</taxon>
        <taxon>Metazoa</taxon>
        <taxon>Porifera</taxon>
        <taxon>Demospongiae</taxon>
        <taxon>Heteroscleromorpha</taxon>
        <taxon>Tetractinellida</taxon>
        <taxon>Astrophorina</taxon>
        <taxon>Geodiidae</taxon>
        <taxon>Geodia</taxon>
    </lineage>
</organism>
<dbReference type="AlphaFoldDB" id="A0AA35TRL4"/>
<evidence type="ECO:0000313" key="2">
    <source>
        <dbReference type="Proteomes" id="UP001174909"/>
    </source>
</evidence>
<name>A0AA35TRL4_GEOBA</name>